<proteinExistence type="predicted"/>
<comment type="caution">
    <text evidence="3">The sequence shown here is derived from an EMBL/GenBank/DDBJ whole genome shotgun (WGS) entry which is preliminary data.</text>
</comment>
<evidence type="ECO:0000259" key="1">
    <source>
        <dbReference type="Pfam" id="PF04865"/>
    </source>
</evidence>
<dbReference type="PANTHER" id="PTHR37829:SF3">
    <property type="entry name" value="PROTEIN JAYE-RELATED"/>
    <property type="match status" value="1"/>
</dbReference>
<dbReference type="PANTHER" id="PTHR37829">
    <property type="entry name" value="PHAGE-LIKE ELEMENT PBSX PROTEIN XKDT"/>
    <property type="match status" value="1"/>
</dbReference>
<dbReference type="RefSeq" id="WP_086553250.1">
    <property type="nucleotide sequence ID" value="NZ_JOMO01000076.1"/>
</dbReference>
<dbReference type="EMBL" id="JOMO01000076">
    <property type="protein sequence ID" value="OUI79552.1"/>
    <property type="molecule type" value="Genomic_DNA"/>
</dbReference>
<dbReference type="InterPro" id="IPR052399">
    <property type="entry name" value="Phage_Baseplate_Assmbl_Protein"/>
</dbReference>
<dbReference type="InterPro" id="IPR006949">
    <property type="entry name" value="Barrel_Baseplate_J-like"/>
</dbReference>
<sequence length="365" mass="39215">MTAIHDDFKTILQNNINEISYNLLGGQIPLANSNLRVFAQAVSKPQYLQYCFLDYISQQCTPATATDEYLDYWGLLKNVIRKAASQATGIISFTGVANSSVPAGTMLIAENGETYTTDNLAVVGQNVGITAVNDGSEGNQSSGVTLSLRSSIAGIDNTLILQNAITTGSDVETDDLYRIRVINAFSSQTTVDSRQAHINWALAIPSVTVAWVPATPLAGTETVFYIMLDRSNEYLGYPQGTDGSASDETRYKQATGDQLTIANQLYQNKPYTEIQIICSPIRKDIDFTISGLSAASITTQQQIKSAIQDVLHTQGTPLGTNITLASIESAIEKIAGTTSFTIQTPTSAIILNTGELPEVGTVSFE</sequence>
<evidence type="ECO:0000259" key="2">
    <source>
        <dbReference type="Pfam" id="PF26079"/>
    </source>
</evidence>
<dbReference type="Pfam" id="PF26079">
    <property type="entry name" value="Baseplate_J_C"/>
    <property type="match status" value="1"/>
</dbReference>
<feature type="domain" description="Baseplate J-like C-terminal" evidence="2">
    <location>
        <begin position="284"/>
        <end position="364"/>
    </location>
</feature>
<dbReference type="Pfam" id="PF04865">
    <property type="entry name" value="Baseplate_J"/>
    <property type="match status" value="1"/>
</dbReference>
<organism evidence="3 4">
    <name type="scientific">Acetobacter orientalis</name>
    <dbReference type="NCBI Taxonomy" id="146474"/>
    <lineage>
        <taxon>Bacteria</taxon>
        <taxon>Pseudomonadati</taxon>
        <taxon>Pseudomonadota</taxon>
        <taxon>Alphaproteobacteria</taxon>
        <taxon>Acetobacterales</taxon>
        <taxon>Acetobacteraceae</taxon>
        <taxon>Acetobacter</taxon>
    </lineage>
</organism>
<accession>A0A251ZY30</accession>
<dbReference type="InterPro" id="IPR058530">
    <property type="entry name" value="Baseplate_J-like_C"/>
</dbReference>
<gene>
    <name evidence="3" type="ORF">HK12_13795</name>
</gene>
<feature type="domain" description="Baseplate protein J-like barrel" evidence="1">
    <location>
        <begin position="91"/>
        <end position="158"/>
    </location>
</feature>
<protein>
    <submittedName>
        <fullName evidence="3">Uncharacterized protein</fullName>
    </submittedName>
</protein>
<reference evidence="3 4" key="1">
    <citation type="submission" date="2014-06" db="EMBL/GenBank/DDBJ databases">
        <authorList>
            <person name="Ju J."/>
            <person name="Zhang J."/>
        </authorList>
    </citation>
    <scope>NUCLEOTIDE SEQUENCE [LARGE SCALE GENOMIC DNA]</scope>
    <source>
        <strain evidence="3">DmW_045</strain>
    </source>
</reference>
<name>A0A251ZY30_9PROT</name>
<dbReference type="AlphaFoldDB" id="A0A251ZY30"/>
<evidence type="ECO:0000313" key="4">
    <source>
        <dbReference type="Proteomes" id="UP000194639"/>
    </source>
</evidence>
<dbReference type="Proteomes" id="UP000194639">
    <property type="component" value="Unassembled WGS sequence"/>
</dbReference>
<evidence type="ECO:0000313" key="3">
    <source>
        <dbReference type="EMBL" id="OUI79552.1"/>
    </source>
</evidence>